<evidence type="ECO:0000256" key="1">
    <source>
        <dbReference type="SAM" id="MobiDB-lite"/>
    </source>
</evidence>
<feature type="compositionally biased region" description="Basic residues" evidence="1">
    <location>
        <begin position="207"/>
        <end position="226"/>
    </location>
</feature>
<feature type="compositionally biased region" description="Low complexity" evidence="1">
    <location>
        <begin position="87"/>
        <end position="97"/>
    </location>
</feature>
<protein>
    <submittedName>
        <fullName evidence="3">Uncharacterized protein</fullName>
    </submittedName>
</protein>
<comment type="caution">
    <text evidence="3">The sequence shown here is derived from an EMBL/GenBank/DDBJ whole genome shotgun (WGS) entry which is preliminary data.</text>
</comment>
<dbReference type="EMBL" id="LSZQ01000009">
    <property type="protein sequence ID" value="KXU38079.1"/>
    <property type="molecule type" value="Genomic_DNA"/>
</dbReference>
<organism evidence="3 4">
    <name type="scientific">Cephaloticoccus primus</name>
    <dbReference type="NCBI Taxonomy" id="1548207"/>
    <lineage>
        <taxon>Bacteria</taxon>
        <taxon>Pseudomonadati</taxon>
        <taxon>Verrucomicrobiota</taxon>
        <taxon>Opitutia</taxon>
        <taxon>Opitutales</taxon>
        <taxon>Opitutaceae</taxon>
        <taxon>Cephaloticoccus</taxon>
    </lineage>
</organism>
<dbReference type="RefSeq" id="WP_068628219.1">
    <property type="nucleotide sequence ID" value="NZ_LSZQ01000009.1"/>
</dbReference>
<feature type="region of interest" description="Disordered" evidence="1">
    <location>
        <begin position="67"/>
        <end position="103"/>
    </location>
</feature>
<accession>A0A139SU08</accession>
<name>A0A139SU08_9BACT</name>
<proteinExistence type="predicted"/>
<gene>
    <name evidence="3" type="ORF">AXK11_01170</name>
</gene>
<evidence type="ECO:0000313" key="3">
    <source>
        <dbReference type="EMBL" id="KXU38079.1"/>
    </source>
</evidence>
<reference evidence="4" key="1">
    <citation type="submission" date="2016-02" db="EMBL/GenBank/DDBJ databases">
        <authorList>
            <person name="Sanders J.G."/>
            <person name="Lin J.Y."/>
            <person name="Wertz J.T."/>
            <person name="Russell J.A."/>
            <person name="Moreau C.S."/>
            <person name="Powell S."/>
        </authorList>
    </citation>
    <scope>NUCLEOTIDE SEQUENCE [LARGE SCALE GENOMIC DNA]</scope>
    <source>
        <strain evidence="4">CAG34</strain>
    </source>
</reference>
<feature type="signal peptide" evidence="2">
    <location>
        <begin position="1"/>
        <end position="24"/>
    </location>
</feature>
<evidence type="ECO:0000313" key="4">
    <source>
        <dbReference type="Proteomes" id="UP000070058"/>
    </source>
</evidence>
<keyword evidence="2" id="KW-0732">Signal</keyword>
<dbReference type="Proteomes" id="UP000070058">
    <property type="component" value="Unassembled WGS sequence"/>
</dbReference>
<sequence length="240" mass="26369">MKTQNILPLFAATALLLAPRAAVAGGEGVAAIGGFIGGMIVGSQVGSTHTHTTETVVIERTTVPGELPPAPEDAAVENVPTPPPPQTVTTTTETVVTRGGSGGYWEERPVQTWVPARWITTYDRYGFPVRRYEPGHYVTHVERVWVSGGVIHSSAPVVVQPTIVTPAPYYYSSYPAVHIGIGYTHYSGYRHYPRHYAPPYYHHRPSHHHYRNHVPSHKASHVKQHLNSHSSGKGLKPKFH</sequence>
<evidence type="ECO:0000256" key="2">
    <source>
        <dbReference type="SAM" id="SignalP"/>
    </source>
</evidence>
<dbReference type="AlphaFoldDB" id="A0A139SU08"/>
<feature type="chain" id="PRO_5007489617" evidence="2">
    <location>
        <begin position="25"/>
        <end position="240"/>
    </location>
</feature>
<feature type="region of interest" description="Disordered" evidence="1">
    <location>
        <begin position="207"/>
        <end position="240"/>
    </location>
</feature>
<keyword evidence="4" id="KW-1185">Reference proteome</keyword>
<dbReference type="OrthoDB" id="200416at2"/>